<sequence length="604" mass="64400">MTEVFSDTEQSEFLLGVEKSVTGRAWKVRPAEMREVQAIAQQNNVSEIVARVVAGRGVSIEEAPSFLNPTLRESLPDPSMFRDMDLACSRLADAIIKGEQVAVFGDYDVDGATSSALFRRFFAALDRKLLVYIPDRMKEGYGPNAEAFLKLKEQGAELVVTVDCGIVSFAPLEAAAEAGLEVIVVDHHQAEPALPKAVAVVNPNRLDEIDGYGQLAAIGVSFLVIVGLSRELRNRGWYEAQGIKVPDLMQWLDLVALGTICDVVPLKGVNRALTSQGLKVMARRGNAGINALMDVCGTTEPPGTYHAGFLIGPRVNAGGRVGRCETGYEILSTDDQLHAGNLARELHQYNAERQAIEAMVLEQAKDQVAAKIGPGGEVPPVIIAHGDGWHPGVIGIVAGRLKEFYQRPTFVIGIDENGIGKGSGRSIPGVDLGAAVTAARQEDLLINGGGHAMAAGLTVSGELLEELEAFLAERLGRQVGEALEGLSLKLDGALAASAVRPELVNELNRVGPYGQGNAQPRFALSHMKVTYADVVGQDHVKCALQGRDGATIKGMAFRSAEQPLGQLILGSRGQMIHVAGTLKNNSWNGRTTAEIFIDDAAPVS</sequence>
<dbReference type="Gene3D" id="3.90.1640.30">
    <property type="match status" value="1"/>
</dbReference>
<dbReference type="SUPFAM" id="SSF64182">
    <property type="entry name" value="DHH phosphoesterases"/>
    <property type="match status" value="1"/>
</dbReference>
<keyword evidence="4" id="KW-0378">Hydrolase</keyword>
<dbReference type="InterPro" id="IPR003156">
    <property type="entry name" value="DHHA1_dom"/>
</dbReference>
<organism evidence="9 10">
    <name type="scientific">Emcibacter nanhaiensis</name>
    <dbReference type="NCBI Taxonomy" id="1505037"/>
    <lineage>
        <taxon>Bacteria</taxon>
        <taxon>Pseudomonadati</taxon>
        <taxon>Pseudomonadota</taxon>
        <taxon>Alphaproteobacteria</taxon>
        <taxon>Emcibacterales</taxon>
        <taxon>Emcibacteraceae</taxon>
        <taxon>Emcibacter</taxon>
    </lineage>
</organism>
<keyword evidence="5 9" id="KW-0269">Exonuclease</keyword>
<evidence type="ECO:0000259" key="6">
    <source>
        <dbReference type="Pfam" id="PF01368"/>
    </source>
</evidence>
<dbReference type="EMBL" id="VFIY01000004">
    <property type="protein sequence ID" value="TPD62777.1"/>
    <property type="molecule type" value="Genomic_DNA"/>
</dbReference>
<dbReference type="InterPro" id="IPR041122">
    <property type="entry name" value="RecJ_OB"/>
</dbReference>
<evidence type="ECO:0000256" key="1">
    <source>
        <dbReference type="ARBA" id="ARBA00005915"/>
    </source>
</evidence>
<gene>
    <name evidence="9" type="primary">recJ</name>
    <name evidence="9" type="ORF">FIV46_01480</name>
</gene>
<protein>
    <recommendedName>
        <fullName evidence="2">Single-stranded-DNA-specific exonuclease RecJ</fullName>
    </recommendedName>
</protein>
<proteinExistence type="inferred from homology"/>
<feature type="domain" description="DHHA1" evidence="7">
    <location>
        <begin position="380"/>
        <end position="473"/>
    </location>
</feature>
<evidence type="ECO:0000313" key="9">
    <source>
        <dbReference type="EMBL" id="TPD62777.1"/>
    </source>
</evidence>
<evidence type="ECO:0000313" key="10">
    <source>
        <dbReference type="Proteomes" id="UP000319148"/>
    </source>
</evidence>
<dbReference type="InterPro" id="IPR051673">
    <property type="entry name" value="SSDNA_exonuclease_RecJ"/>
</dbReference>
<evidence type="ECO:0000259" key="7">
    <source>
        <dbReference type="Pfam" id="PF02272"/>
    </source>
</evidence>
<dbReference type="InterPro" id="IPR001667">
    <property type="entry name" value="DDH_dom"/>
</dbReference>
<accession>A0A501PRN0</accession>
<dbReference type="GO" id="GO:0006310">
    <property type="term" value="P:DNA recombination"/>
    <property type="evidence" value="ECO:0007669"/>
    <property type="project" value="InterPro"/>
</dbReference>
<dbReference type="AlphaFoldDB" id="A0A501PRN0"/>
<dbReference type="Pfam" id="PF01368">
    <property type="entry name" value="DHH"/>
    <property type="match status" value="1"/>
</dbReference>
<dbReference type="Gene3D" id="3.10.310.30">
    <property type="match status" value="1"/>
</dbReference>
<dbReference type="Proteomes" id="UP000319148">
    <property type="component" value="Unassembled WGS sequence"/>
</dbReference>
<dbReference type="RefSeq" id="WP_139938027.1">
    <property type="nucleotide sequence ID" value="NZ_JBHSYP010000022.1"/>
</dbReference>
<evidence type="ECO:0000256" key="2">
    <source>
        <dbReference type="ARBA" id="ARBA00019841"/>
    </source>
</evidence>
<comment type="similarity">
    <text evidence="1">Belongs to the RecJ family.</text>
</comment>
<evidence type="ECO:0000256" key="3">
    <source>
        <dbReference type="ARBA" id="ARBA00022722"/>
    </source>
</evidence>
<dbReference type="InterPro" id="IPR038763">
    <property type="entry name" value="DHH_sf"/>
</dbReference>
<keyword evidence="10" id="KW-1185">Reference proteome</keyword>
<feature type="domain" description="DDH" evidence="6">
    <location>
        <begin position="100"/>
        <end position="259"/>
    </location>
</feature>
<name>A0A501PRN0_9PROT</name>
<reference evidence="10" key="1">
    <citation type="submission" date="2019-06" db="EMBL/GenBank/DDBJ databases">
        <title>The complete genome of Emcibacter congregatus ZYLT.</title>
        <authorList>
            <person name="Zhao Z."/>
        </authorList>
    </citation>
    <scope>NUCLEOTIDE SEQUENCE [LARGE SCALE GENOMIC DNA]</scope>
    <source>
        <strain evidence="10">MCCC 1A06723</strain>
    </source>
</reference>
<dbReference type="PANTHER" id="PTHR30255">
    <property type="entry name" value="SINGLE-STRANDED-DNA-SPECIFIC EXONUCLEASE RECJ"/>
    <property type="match status" value="1"/>
</dbReference>
<feature type="domain" description="RecJ OB" evidence="8">
    <location>
        <begin position="490"/>
        <end position="599"/>
    </location>
</feature>
<dbReference type="GO" id="GO:0003676">
    <property type="term" value="F:nucleic acid binding"/>
    <property type="evidence" value="ECO:0007669"/>
    <property type="project" value="InterPro"/>
</dbReference>
<dbReference type="Pfam" id="PF17768">
    <property type="entry name" value="RecJ_OB"/>
    <property type="match status" value="1"/>
</dbReference>
<dbReference type="OrthoDB" id="9809852at2"/>
<dbReference type="GO" id="GO:0008409">
    <property type="term" value="F:5'-3' exonuclease activity"/>
    <property type="evidence" value="ECO:0007669"/>
    <property type="project" value="InterPro"/>
</dbReference>
<dbReference type="GO" id="GO:0006281">
    <property type="term" value="P:DNA repair"/>
    <property type="evidence" value="ECO:0007669"/>
    <property type="project" value="InterPro"/>
</dbReference>
<evidence type="ECO:0000256" key="5">
    <source>
        <dbReference type="ARBA" id="ARBA00022839"/>
    </source>
</evidence>
<keyword evidence="3" id="KW-0540">Nuclease</keyword>
<evidence type="ECO:0000259" key="8">
    <source>
        <dbReference type="Pfam" id="PF17768"/>
    </source>
</evidence>
<dbReference type="PANTHER" id="PTHR30255:SF2">
    <property type="entry name" value="SINGLE-STRANDED-DNA-SPECIFIC EXONUCLEASE RECJ"/>
    <property type="match status" value="1"/>
</dbReference>
<dbReference type="InterPro" id="IPR004610">
    <property type="entry name" value="RecJ"/>
</dbReference>
<evidence type="ECO:0000256" key="4">
    <source>
        <dbReference type="ARBA" id="ARBA00022801"/>
    </source>
</evidence>
<dbReference type="Pfam" id="PF02272">
    <property type="entry name" value="DHHA1"/>
    <property type="match status" value="1"/>
</dbReference>
<comment type="caution">
    <text evidence="9">The sequence shown here is derived from an EMBL/GenBank/DDBJ whole genome shotgun (WGS) entry which is preliminary data.</text>
</comment>
<dbReference type="NCBIfam" id="TIGR00644">
    <property type="entry name" value="recJ"/>
    <property type="match status" value="1"/>
</dbReference>